<evidence type="ECO:0000313" key="2">
    <source>
        <dbReference type="Proteomes" id="UP000053676"/>
    </source>
</evidence>
<organism evidence="1 2">
    <name type="scientific">Necator americanus</name>
    <name type="common">Human hookworm</name>
    <dbReference type="NCBI Taxonomy" id="51031"/>
    <lineage>
        <taxon>Eukaryota</taxon>
        <taxon>Metazoa</taxon>
        <taxon>Ecdysozoa</taxon>
        <taxon>Nematoda</taxon>
        <taxon>Chromadorea</taxon>
        <taxon>Rhabditida</taxon>
        <taxon>Rhabditina</taxon>
        <taxon>Rhabditomorpha</taxon>
        <taxon>Strongyloidea</taxon>
        <taxon>Ancylostomatidae</taxon>
        <taxon>Bunostominae</taxon>
        <taxon>Necator</taxon>
    </lineage>
</organism>
<proteinExistence type="predicted"/>
<name>W2TXK0_NECAM</name>
<evidence type="ECO:0000313" key="1">
    <source>
        <dbReference type="EMBL" id="ETN85761.1"/>
    </source>
</evidence>
<feature type="non-terminal residue" evidence="1">
    <location>
        <position position="60"/>
    </location>
</feature>
<dbReference type="EMBL" id="KI657674">
    <property type="protein sequence ID" value="ETN85761.1"/>
    <property type="molecule type" value="Genomic_DNA"/>
</dbReference>
<reference evidence="2" key="1">
    <citation type="journal article" date="2014" name="Nat. Genet.">
        <title>Genome of the human hookworm Necator americanus.</title>
        <authorList>
            <person name="Tang Y.T."/>
            <person name="Gao X."/>
            <person name="Rosa B.A."/>
            <person name="Abubucker S."/>
            <person name="Hallsworth-Pepin K."/>
            <person name="Martin J."/>
            <person name="Tyagi R."/>
            <person name="Heizer E."/>
            <person name="Zhang X."/>
            <person name="Bhonagiri-Palsikar V."/>
            <person name="Minx P."/>
            <person name="Warren W.C."/>
            <person name="Wang Q."/>
            <person name="Zhan B."/>
            <person name="Hotez P.J."/>
            <person name="Sternberg P.W."/>
            <person name="Dougall A."/>
            <person name="Gaze S.T."/>
            <person name="Mulvenna J."/>
            <person name="Sotillo J."/>
            <person name="Ranganathan S."/>
            <person name="Rabelo E.M."/>
            <person name="Wilson R.K."/>
            <person name="Felgner P.L."/>
            <person name="Bethony J."/>
            <person name="Hawdon J.M."/>
            <person name="Gasser R.B."/>
            <person name="Loukas A."/>
            <person name="Mitreva M."/>
        </authorList>
    </citation>
    <scope>NUCLEOTIDE SEQUENCE [LARGE SCALE GENOMIC DNA]</scope>
</reference>
<dbReference type="Proteomes" id="UP000053676">
    <property type="component" value="Unassembled WGS sequence"/>
</dbReference>
<protein>
    <submittedName>
        <fullName evidence="1">Uncharacterized protein</fullName>
    </submittedName>
</protein>
<dbReference type="KEGG" id="nai:NECAME_16663"/>
<sequence length="60" mass="6983">MGFCDFQKKIAMIKSTRHWLWMVFTAKVLAFTANPIEMKPPLPKQLDGRDFPFSLVDEPL</sequence>
<accession>W2TXK0</accession>
<dbReference type="AlphaFoldDB" id="W2TXK0"/>
<gene>
    <name evidence="1" type="ORF">NECAME_16663</name>
</gene>
<keyword evidence="2" id="KW-1185">Reference proteome</keyword>